<evidence type="ECO:0008006" key="2">
    <source>
        <dbReference type="Google" id="ProtNLM"/>
    </source>
</evidence>
<dbReference type="EMBL" id="LR797232">
    <property type="protein sequence ID" value="CAB4194950.1"/>
    <property type="molecule type" value="Genomic_DNA"/>
</dbReference>
<reference evidence="1" key="1">
    <citation type="submission" date="2020-05" db="EMBL/GenBank/DDBJ databases">
        <authorList>
            <person name="Chiriac C."/>
            <person name="Salcher M."/>
            <person name="Ghai R."/>
            <person name="Kavagutti S V."/>
        </authorList>
    </citation>
    <scope>NUCLEOTIDE SEQUENCE</scope>
</reference>
<gene>
    <name evidence="1" type="ORF">UFOVP1277_15</name>
</gene>
<protein>
    <recommendedName>
        <fullName evidence="2">Transglycosylase SLT domain-containing protein</fullName>
    </recommendedName>
</protein>
<sequence>MQSNSYPQKPVDNETHRTKCLTECQCASLYLKDNILKIKINKKKINIKIKNNKNLLAIPMSILILTISTTVEAKAVSQTDLLKLYAHSRLVSMEQFNCLDQLITKESNWRVDARNGSHYGLGQMKNAKYGKLDAFNQIDWTIRYITKRYGSMCNAWRFFKANGYH</sequence>
<accession>A0A6J5RBR3</accession>
<proteinExistence type="predicted"/>
<evidence type="ECO:0000313" key="1">
    <source>
        <dbReference type="EMBL" id="CAB4194950.1"/>
    </source>
</evidence>
<organism evidence="1">
    <name type="scientific">uncultured Caudovirales phage</name>
    <dbReference type="NCBI Taxonomy" id="2100421"/>
    <lineage>
        <taxon>Viruses</taxon>
        <taxon>Duplodnaviria</taxon>
        <taxon>Heunggongvirae</taxon>
        <taxon>Uroviricota</taxon>
        <taxon>Caudoviricetes</taxon>
        <taxon>Peduoviridae</taxon>
        <taxon>Maltschvirus</taxon>
        <taxon>Maltschvirus maltsch</taxon>
    </lineage>
</organism>
<name>A0A6J5RBR3_9CAUD</name>